<evidence type="ECO:0000313" key="3">
    <source>
        <dbReference type="Proteomes" id="UP000008983"/>
    </source>
</evidence>
<dbReference type="OMA" id="KQNELDH"/>
<dbReference type="InParanoid" id="G0QWI3"/>
<protein>
    <recommendedName>
        <fullName evidence="1">EF-hand domain-containing protein</fullName>
    </recommendedName>
</protein>
<dbReference type="STRING" id="857967.G0QWI3"/>
<dbReference type="GeneID" id="14906539"/>
<sequence>MVNFKALEDAGLINLNFPAEKEKVEGVKISLEDIEKAFKILDEKNQGSKISLQELKKKIPVLNPNFPLNEIPALTQGKAEIKSKELFELLKQNELENFDPLQEAFNLLDPNKTGAIDMGRLQKVFSVLGYADLDQKDISILEECLNIRADKQGKITLNDLRDIFENEN</sequence>
<dbReference type="GO" id="GO:0005509">
    <property type="term" value="F:calcium ion binding"/>
    <property type="evidence" value="ECO:0007669"/>
    <property type="project" value="InterPro"/>
</dbReference>
<proteinExistence type="predicted"/>
<dbReference type="AlphaFoldDB" id="G0QWI3"/>
<dbReference type="InterPro" id="IPR011992">
    <property type="entry name" value="EF-hand-dom_pair"/>
</dbReference>
<keyword evidence="3" id="KW-1185">Reference proteome</keyword>
<dbReference type="EMBL" id="GL983996">
    <property type="protein sequence ID" value="EGR30428.1"/>
    <property type="molecule type" value="Genomic_DNA"/>
</dbReference>
<dbReference type="eggNOG" id="ENOG502S374">
    <property type="taxonomic scope" value="Eukaryota"/>
</dbReference>
<dbReference type="InterPro" id="IPR002048">
    <property type="entry name" value="EF_hand_dom"/>
</dbReference>
<gene>
    <name evidence="2" type="ORF">IMG5_132500</name>
</gene>
<evidence type="ECO:0000259" key="1">
    <source>
        <dbReference type="PROSITE" id="PS50222"/>
    </source>
</evidence>
<dbReference type="SUPFAM" id="SSF47473">
    <property type="entry name" value="EF-hand"/>
    <property type="match status" value="1"/>
</dbReference>
<dbReference type="Proteomes" id="UP000008983">
    <property type="component" value="Unassembled WGS sequence"/>
</dbReference>
<name>G0QWI3_ICHMU</name>
<dbReference type="Gene3D" id="1.10.238.10">
    <property type="entry name" value="EF-hand"/>
    <property type="match status" value="1"/>
</dbReference>
<accession>G0QWI3</accession>
<feature type="domain" description="EF-hand" evidence="1">
    <location>
        <begin position="96"/>
        <end position="131"/>
    </location>
</feature>
<reference evidence="2 3" key="1">
    <citation type="submission" date="2011-07" db="EMBL/GenBank/DDBJ databases">
        <authorList>
            <person name="Coyne R."/>
            <person name="Brami D."/>
            <person name="Johnson J."/>
            <person name="Hostetler J."/>
            <person name="Hannick L."/>
            <person name="Clark T."/>
            <person name="Cassidy-Hanley D."/>
            <person name="Inman J."/>
        </authorList>
    </citation>
    <scope>NUCLEOTIDE SEQUENCE [LARGE SCALE GENOMIC DNA]</scope>
    <source>
        <strain evidence="2 3">G5</strain>
    </source>
</reference>
<dbReference type="PROSITE" id="PS50222">
    <property type="entry name" value="EF_HAND_2"/>
    <property type="match status" value="2"/>
</dbReference>
<organism evidence="2 3">
    <name type="scientific">Ichthyophthirius multifiliis</name>
    <name type="common">White spot disease agent</name>
    <name type="synonym">Ich</name>
    <dbReference type="NCBI Taxonomy" id="5932"/>
    <lineage>
        <taxon>Eukaryota</taxon>
        <taxon>Sar</taxon>
        <taxon>Alveolata</taxon>
        <taxon>Ciliophora</taxon>
        <taxon>Intramacronucleata</taxon>
        <taxon>Oligohymenophorea</taxon>
        <taxon>Hymenostomatida</taxon>
        <taxon>Ophryoglenina</taxon>
        <taxon>Ichthyophthirius</taxon>
    </lineage>
</organism>
<evidence type="ECO:0000313" key="2">
    <source>
        <dbReference type="EMBL" id="EGR30428.1"/>
    </source>
</evidence>
<dbReference type="OrthoDB" id="26525at2759"/>
<feature type="domain" description="EF-hand" evidence="1">
    <location>
        <begin position="29"/>
        <end position="65"/>
    </location>
</feature>
<dbReference type="RefSeq" id="XP_004032015.1">
    <property type="nucleotide sequence ID" value="XM_004031967.1"/>
</dbReference>